<dbReference type="OrthoDB" id="7359409at2"/>
<evidence type="ECO:0000313" key="1">
    <source>
        <dbReference type="EMBL" id="RMB11768.1"/>
    </source>
</evidence>
<keyword evidence="2" id="KW-1185">Reference proteome</keyword>
<evidence type="ECO:0000313" key="2">
    <source>
        <dbReference type="Proteomes" id="UP000271227"/>
    </source>
</evidence>
<gene>
    <name evidence="1" type="ORF">BXY39_0251</name>
</gene>
<protein>
    <submittedName>
        <fullName evidence="1">Uncharacterized protein DUF550</fullName>
    </submittedName>
</protein>
<accession>A0A3M0CQE5</accession>
<dbReference type="Proteomes" id="UP000271227">
    <property type="component" value="Unassembled WGS sequence"/>
</dbReference>
<organism evidence="1 2">
    <name type="scientific">Eilatimonas milleporae</name>
    <dbReference type="NCBI Taxonomy" id="911205"/>
    <lineage>
        <taxon>Bacteria</taxon>
        <taxon>Pseudomonadati</taxon>
        <taxon>Pseudomonadota</taxon>
        <taxon>Alphaproteobacteria</taxon>
        <taxon>Kordiimonadales</taxon>
        <taxon>Kordiimonadaceae</taxon>
        <taxon>Eilatimonas</taxon>
    </lineage>
</organism>
<comment type="caution">
    <text evidence="1">The sequence shown here is derived from an EMBL/GenBank/DDBJ whole genome shotgun (WGS) entry which is preliminary data.</text>
</comment>
<proteinExistence type="predicted"/>
<sequence length="101" mass="11167">MTETQESLTRWGDETFGPVKDPAALMQRIQLEVNELVDAVHRGHAPDVGAEAADVVIMMYRLLSLFGRDLHSDVDAKMAVNRARQWSLNGDGTGRHIPVSP</sequence>
<dbReference type="InParanoid" id="A0A3M0CQE5"/>
<reference evidence="1 2" key="1">
    <citation type="submission" date="2018-10" db="EMBL/GenBank/DDBJ databases">
        <title>Genomic Encyclopedia of Archaeal and Bacterial Type Strains, Phase II (KMG-II): from individual species to whole genera.</title>
        <authorList>
            <person name="Goeker M."/>
        </authorList>
    </citation>
    <scope>NUCLEOTIDE SEQUENCE [LARGE SCALE GENOMIC DNA]</scope>
    <source>
        <strain evidence="1 2">DSM 25217</strain>
    </source>
</reference>
<dbReference type="SUPFAM" id="SSF101386">
    <property type="entry name" value="all-alpha NTP pyrophosphatases"/>
    <property type="match status" value="1"/>
</dbReference>
<name>A0A3M0CQE5_9PROT</name>
<dbReference type="AlphaFoldDB" id="A0A3M0CQE5"/>
<dbReference type="EMBL" id="REFR01000009">
    <property type="protein sequence ID" value="RMB11768.1"/>
    <property type="molecule type" value="Genomic_DNA"/>
</dbReference>
<dbReference type="RefSeq" id="WP_121937011.1">
    <property type="nucleotide sequence ID" value="NZ_REFR01000009.1"/>
</dbReference>
<dbReference type="Gene3D" id="1.10.287.1080">
    <property type="entry name" value="MazG-like"/>
    <property type="match status" value="1"/>
</dbReference>